<accession>A0A2J6R1M0</accession>
<keyword evidence="1" id="KW-1133">Transmembrane helix</keyword>
<keyword evidence="1" id="KW-0472">Membrane</keyword>
<organism evidence="2 3">
    <name type="scientific">Hyaloscypha variabilis (strain UAMH 11265 / GT02V1 / F)</name>
    <name type="common">Meliniomyces variabilis</name>
    <dbReference type="NCBI Taxonomy" id="1149755"/>
    <lineage>
        <taxon>Eukaryota</taxon>
        <taxon>Fungi</taxon>
        <taxon>Dikarya</taxon>
        <taxon>Ascomycota</taxon>
        <taxon>Pezizomycotina</taxon>
        <taxon>Leotiomycetes</taxon>
        <taxon>Helotiales</taxon>
        <taxon>Hyaloscyphaceae</taxon>
        <taxon>Hyaloscypha</taxon>
        <taxon>Hyaloscypha variabilis</taxon>
    </lineage>
</organism>
<evidence type="ECO:0000256" key="1">
    <source>
        <dbReference type="SAM" id="Phobius"/>
    </source>
</evidence>
<name>A0A2J6R1M0_HYAVF</name>
<keyword evidence="3" id="KW-1185">Reference proteome</keyword>
<protein>
    <submittedName>
        <fullName evidence="2">Uncharacterized protein</fullName>
    </submittedName>
</protein>
<reference evidence="2 3" key="1">
    <citation type="submission" date="2016-04" db="EMBL/GenBank/DDBJ databases">
        <title>A degradative enzymes factory behind the ericoid mycorrhizal symbiosis.</title>
        <authorList>
            <consortium name="DOE Joint Genome Institute"/>
            <person name="Martino E."/>
            <person name="Morin E."/>
            <person name="Grelet G."/>
            <person name="Kuo A."/>
            <person name="Kohler A."/>
            <person name="Daghino S."/>
            <person name="Barry K."/>
            <person name="Choi C."/>
            <person name="Cichocki N."/>
            <person name="Clum A."/>
            <person name="Copeland A."/>
            <person name="Hainaut M."/>
            <person name="Haridas S."/>
            <person name="Labutti K."/>
            <person name="Lindquist E."/>
            <person name="Lipzen A."/>
            <person name="Khouja H.-R."/>
            <person name="Murat C."/>
            <person name="Ohm R."/>
            <person name="Olson A."/>
            <person name="Spatafora J."/>
            <person name="Veneault-Fourrey C."/>
            <person name="Henrissat B."/>
            <person name="Grigoriev I."/>
            <person name="Martin F."/>
            <person name="Perotto S."/>
        </authorList>
    </citation>
    <scope>NUCLEOTIDE SEQUENCE [LARGE SCALE GENOMIC DNA]</scope>
    <source>
        <strain evidence="2 3">F</strain>
    </source>
</reference>
<keyword evidence="1" id="KW-0812">Transmembrane</keyword>
<gene>
    <name evidence="2" type="ORF">L207DRAFT_640194</name>
</gene>
<dbReference type="EMBL" id="KZ613959">
    <property type="protein sequence ID" value="PMD32411.1"/>
    <property type="molecule type" value="Genomic_DNA"/>
</dbReference>
<proteinExistence type="predicted"/>
<sequence length="106" mass="12054">MSTSTIPKSFGALKYIVWSLPFFSIGAYVRTRHDEYRIQKFMKAAVQGPLEGVAAAEGELERSGFTLEVPDIEVVSENGKERSMSRFRIVGNKVQIVEERKEEKRN</sequence>
<feature type="transmembrane region" description="Helical" evidence="1">
    <location>
        <begin position="12"/>
        <end position="29"/>
    </location>
</feature>
<evidence type="ECO:0000313" key="3">
    <source>
        <dbReference type="Proteomes" id="UP000235786"/>
    </source>
</evidence>
<dbReference type="AlphaFoldDB" id="A0A2J6R1M0"/>
<dbReference type="Proteomes" id="UP000235786">
    <property type="component" value="Unassembled WGS sequence"/>
</dbReference>
<evidence type="ECO:0000313" key="2">
    <source>
        <dbReference type="EMBL" id="PMD32411.1"/>
    </source>
</evidence>
<dbReference type="OrthoDB" id="10365709at2759"/>